<dbReference type="SUPFAM" id="SSF49899">
    <property type="entry name" value="Concanavalin A-like lectins/glucanases"/>
    <property type="match status" value="1"/>
</dbReference>
<dbReference type="Pfam" id="PF00722">
    <property type="entry name" value="Glyco_hydro_16"/>
    <property type="match status" value="1"/>
</dbReference>
<evidence type="ECO:0000256" key="5">
    <source>
        <dbReference type="ARBA" id="ARBA00023295"/>
    </source>
</evidence>
<dbReference type="PANTHER" id="PTHR31062">
    <property type="entry name" value="XYLOGLUCAN ENDOTRANSGLUCOSYLASE/HYDROLASE PROTEIN 8-RELATED"/>
    <property type="match status" value="1"/>
</dbReference>
<evidence type="ECO:0000259" key="11">
    <source>
        <dbReference type="PROSITE" id="PS51762"/>
    </source>
</evidence>
<name>A0A6J4SN48_9ACTN</name>
<proteinExistence type="predicted"/>
<dbReference type="AlphaFoldDB" id="A0A6J4SN48"/>
<dbReference type="InterPro" id="IPR000757">
    <property type="entry name" value="Beta-glucanase-like"/>
</dbReference>
<protein>
    <recommendedName>
        <fullName evidence="3">Beta-glucanase</fullName>
        <ecNumber evidence="2">3.2.1.73</ecNumber>
    </recommendedName>
    <alternativeName>
        <fullName evidence="8">1,3-1,4-beta-D-glucan 4-glucanohydrolase</fullName>
    </alternativeName>
    <alternativeName>
        <fullName evidence="7">Endo-beta-1,3-1,4 glucanase</fullName>
    </alternativeName>
    <alternativeName>
        <fullName evidence="6">Lichenase</fullName>
    </alternativeName>
</protein>
<evidence type="ECO:0000256" key="8">
    <source>
        <dbReference type="ARBA" id="ARBA00031665"/>
    </source>
</evidence>
<evidence type="ECO:0000256" key="6">
    <source>
        <dbReference type="ARBA" id="ARBA00029722"/>
    </source>
</evidence>
<dbReference type="InterPro" id="IPR013320">
    <property type="entry name" value="ConA-like_dom_sf"/>
</dbReference>
<feature type="chain" id="PRO_5026916178" description="Beta-glucanase" evidence="10">
    <location>
        <begin position="29"/>
        <end position="225"/>
    </location>
</feature>
<keyword evidence="4" id="KW-0378">Hydrolase</keyword>
<evidence type="ECO:0000256" key="2">
    <source>
        <dbReference type="ARBA" id="ARBA00012690"/>
    </source>
</evidence>
<dbReference type="PROSITE" id="PS51762">
    <property type="entry name" value="GH16_2"/>
    <property type="match status" value="1"/>
</dbReference>
<dbReference type="EMBL" id="CADCVM010000231">
    <property type="protein sequence ID" value="CAA9496941.1"/>
    <property type="molecule type" value="Genomic_DNA"/>
</dbReference>
<feature type="active site" description="Nucleophile" evidence="9">
    <location>
        <position position="121"/>
    </location>
</feature>
<evidence type="ECO:0000256" key="3">
    <source>
        <dbReference type="ARBA" id="ARBA00014569"/>
    </source>
</evidence>
<dbReference type="InterPro" id="IPR044791">
    <property type="entry name" value="Beta-glucanase/XTH"/>
</dbReference>
<accession>A0A6J4SN48</accession>
<dbReference type="CDD" id="cd00413">
    <property type="entry name" value="Glyco_hydrolase_16"/>
    <property type="match status" value="1"/>
</dbReference>
<organism evidence="12">
    <name type="scientific">uncultured Rubrobacteraceae bacterium</name>
    <dbReference type="NCBI Taxonomy" id="349277"/>
    <lineage>
        <taxon>Bacteria</taxon>
        <taxon>Bacillati</taxon>
        <taxon>Actinomycetota</taxon>
        <taxon>Rubrobacteria</taxon>
        <taxon>Rubrobacterales</taxon>
        <taxon>Rubrobacteraceae</taxon>
        <taxon>environmental samples</taxon>
    </lineage>
</organism>
<evidence type="ECO:0000256" key="4">
    <source>
        <dbReference type="ARBA" id="ARBA00022801"/>
    </source>
</evidence>
<evidence type="ECO:0000256" key="7">
    <source>
        <dbReference type="ARBA" id="ARBA00029771"/>
    </source>
</evidence>
<feature type="signal peptide" evidence="10">
    <location>
        <begin position="1"/>
        <end position="28"/>
    </location>
</feature>
<dbReference type="PRINTS" id="PR00737">
    <property type="entry name" value="GLHYDRLASE16"/>
</dbReference>
<keyword evidence="10" id="KW-0732">Signal</keyword>
<evidence type="ECO:0000256" key="10">
    <source>
        <dbReference type="SAM" id="SignalP"/>
    </source>
</evidence>
<dbReference type="InterPro" id="IPR008264">
    <property type="entry name" value="Beta_glucanase"/>
</dbReference>
<dbReference type="Gene3D" id="2.60.120.200">
    <property type="match status" value="1"/>
</dbReference>
<dbReference type="GO" id="GO:0005975">
    <property type="term" value="P:carbohydrate metabolic process"/>
    <property type="evidence" value="ECO:0007669"/>
    <property type="project" value="InterPro"/>
</dbReference>
<dbReference type="GO" id="GO:0042972">
    <property type="term" value="F:licheninase activity"/>
    <property type="evidence" value="ECO:0007669"/>
    <property type="project" value="UniProtKB-EC"/>
</dbReference>
<keyword evidence="5" id="KW-0326">Glycosidase</keyword>
<reference evidence="12" key="1">
    <citation type="submission" date="2020-02" db="EMBL/GenBank/DDBJ databases">
        <authorList>
            <person name="Meier V. D."/>
        </authorList>
    </citation>
    <scope>NUCLEOTIDE SEQUENCE</scope>
    <source>
        <strain evidence="12">AVDCRST_MAG05</strain>
    </source>
</reference>
<sequence>MRGVWVLFAVGVAQVLLFAGAFAGSAQADGTSFFDDFLAFNESRWTETEHDLGRSHLYPANVEVIDGNARFKVPGGTLQGAEIRSDELYRHGTYSTSMKLPYAPSSITGFFLYRPPDQDREIDIEVFNDSTRRVMFTTYSSGRQTHTVTRQLPFDPTAGYHTYAFRYDAGLARFTVDGKVMQTWKTGVPRGSMNLYTNLWFPTWLKGERPPKDSYLYVDWTRYSG</sequence>
<feature type="domain" description="GH16" evidence="11">
    <location>
        <begin position="16"/>
        <end position="225"/>
    </location>
</feature>
<feature type="active site" description="Proton donor" evidence="9">
    <location>
        <position position="125"/>
    </location>
</feature>
<evidence type="ECO:0000256" key="9">
    <source>
        <dbReference type="PIRSR" id="PIRSR608264-1"/>
    </source>
</evidence>
<comment type="catalytic activity">
    <reaction evidence="1">
        <text>Hydrolysis of (1-&gt;4)-beta-D-glucosidic linkages in beta-D-glucans containing (1-&gt;3)- and (1-&gt;4)-bonds.</text>
        <dbReference type="EC" id="3.2.1.73"/>
    </reaction>
</comment>
<gene>
    <name evidence="12" type="ORF">AVDCRST_MAG05-2195</name>
</gene>
<evidence type="ECO:0000256" key="1">
    <source>
        <dbReference type="ARBA" id="ARBA00000481"/>
    </source>
</evidence>
<dbReference type="EC" id="3.2.1.73" evidence="2"/>
<evidence type="ECO:0000313" key="12">
    <source>
        <dbReference type="EMBL" id="CAA9496941.1"/>
    </source>
</evidence>